<keyword evidence="4" id="KW-0238">DNA-binding</keyword>
<dbReference type="PANTHER" id="PTHR16223">
    <property type="entry name" value="TRANSCRIPTION FACTOR BHLH83-RELATED"/>
    <property type="match status" value="1"/>
</dbReference>
<evidence type="ECO:0000256" key="6">
    <source>
        <dbReference type="ARBA" id="ARBA00023242"/>
    </source>
</evidence>
<comment type="subunit">
    <text evidence="2">Homodimer.</text>
</comment>
<evidence type="ECO:0000256" key="3">
    <source>
        <dbReference type="ARBA" id="ARBA00023015"/>
    </source>
</evidence>
<keyword evidence="6" id="KW-0539">Nucleus</keyword>
<dbReference type="GO" id="GO:0005634">
    <property type="term" value="C:nucleus"/>
    <property type="evidence" value="ECO:0007669"/>
    <property type="project" value="UniProtKB-SubCell"/>
</dbReference>
<accession>A0ABD1G2K8</accession>
<dbReference type="Proteomes" id="UP001567538">
    <property type="component" value="Unassembled WGS sequence"/>
</dbReference>
<dbReference type="PROSITE" id="PS50888">
    <property type="entry name" value="BHLH"/>
    <property type="match status" value="1"/>
</dbReference>
<dbReference type="GO" id="GO:0003677">
    <property type="term" value="F:DNA binding"/>
    <property type="evidence" value="ECO:0007669"/>
    <property type="project" value="UniProtKB-KW"/>
</dbReference>
<keyword evidence="5" id="KW-0804">Transcription</keyword>
<organism evidence="9 10">
    <name type="scientific">Salvia divinorum</name>
    <name type="common">Maria pastora</name>
    <name type="synonym">Diviner's sage</name>
    <dbReference type="NCBI Taxonomy" id="28513"/>
    <lineage>
        <taxon>Eukaryota</taxon>
        <taxon>Viridiplantae</taxon>
        <taxon>Streptophyta</taxon>
        <taxon>Embryophyta</taxon>
        <taxon>Tracheophyta</taxon>
        <taxon>Spermatophyta</taxon>
        <taxon>Magnoliopsida</taxon>
        <taxon>eudicotyledons</taxon>
        <taxon>Gunneridae</taxon>
        <taxon>Pentapetalae</taxon>
        <taxon>asterids</taxon>
        <taxon>lamiids</taxon>
        <taxon>Lamiales</taxon>
        <taxon>Lamiaceae</taxon>
        <taxon>Nepetoideae</taxon>
        <taxon>Mentheae</taxon>
        <taxon>Salviinae</taxon>
        <taxon>Salvia</taxon>
        <taxon>Salvia subgen. Calosphace</taxon>
    </lineage>
</organism>
<evidence type="ECO:0000256" key="5">
    <source>
        <dbReference type="ARBA" id="ARBA00023163"/>
    </source>
</evidence>
<gene>
    <name evidence="9" type="ORF">AAHA92_27092</name>
</gene>
<dbReference type="FunFam" id="4.10.280.10:FF:000032">
    <property type="entry name" value="Transcription factor bHLH123 family"/>
    <property type="match status" value="1"/>
</dbReference>
<reference evidence="9 10" key="1">
    <citation type="submission" date="2024-06" db="EMBL/GenBank/DDBJ databases">
        <title>A chromosome level genome sequence of Diviner's sage (Salvia divinorum).</title>
        <authorList>
            <person name="Ford S.A."/>
            <person name="Ro D.-K."/>
            <person name="Ness R.W."/>
            <person name="Phillips M.A."/>
        </authorList>
    </citation>
    <scope>NUCLEOTIDE SEQUENCE [LARGE SCALE GENOMIC DNA]</scope>
    <source>
        <strain evidence="9">SAF-2024a</strain>
        <tissue evidence="9">Leaf</tissue>
    </source>
</reference>
<comment type="caution">
    <text evidence="9">The sequence shown here is derived from an EMBL/GenBank/DDBJ whole genome shotgun (WGS) entry which is preliminary data.</text>
</comment>
<dbReference type="EMBL" id="JBEAFC010000010">
    <property type="protein sequence ID" value="KAL1538334.1"/>
    <property type="molecule type" value="Genomic_DNA"/>
</dbReference>
<keyword evidence="10" id="KW-1185">Reference proteome</keyword>
<dbReference type="PANTHER" id="PTHR16223:SF53">
    <property type="entry name" value="TRANSCRIPTION FACTOR BHLH68-LIKE"/>
    <property type="match status" value="1"/>
</dbReference>
<feature type="region of interest" description="Disordered" evidence="7">
    <location>
        <begin position="21"/>
        <end position="44"/>
    </location>
</feature>
<evidence type="ECO:0000256" key="7">
    <source>
        <dbReference type="SAM" id="MobiDB-lite"/>
    </source>
</evidence>
<dbReference type="AlphaFoldDB" id="A0ABD1G2K8"/>
<evidence type="ECO:0000313" key="9">
    <source>
        <dbReference type="EMBL" id="KAL1538334.1"/>
    </source>
</evidence>
<evidence type="ECO:0000259" key="8">
    <source>
        <dbReference type="PROSITE" id="PS50888"/>
    </source>
</evidence>
<dbReference type="InterPro" id="IPR045843">
    <property type="entry name" value="IND-like"/>
</dbReference>
<protein>
    <submittedName>
        <fullName evidence="9">Transcription factor bHLH68-like isoform X1</fullName>
    </submittedName>
</protein>
<sequence length="322" mass="35049">MMAGNPNWWSMNGMHPQLSSQLIYGASNPPNPSPPDLHHPTPDFPVRSWSQLLLGGLGAGEDERFGAGLFQQQKKIENWEDQVLNLNPSFSRNSIPGGGGDVKPQMYDQDQFQASSNWPRQHPASSPTSCVTTLSNSVLSFSAAAERKQQQQHNQEHSSECNSTSTGGASKKARVQQSSAQPALKVRKEKLGDRITALHQLVSPFGKTDTASVLSEAIGYIRFLQGQIEALSSPYMRNAAGNTVQHHQHSLVQERNSLFPEEPSQFLNDISLEGRGASDQDSQGRSDLRSRGLCLVPISCTQHVGNENGADYWAPAAFGGGF</sequence>
<dbReference type="CDD" id="cd11393">
    <property type="entry name" value="bHLH_AtbHLH_like"/>
    <property type="match status" value="1"/>
</dbReference>
<evidence type="ECO:0000313" key="10">
    <source>
        <dbReference type="Proteomes" id="UP001567538"/>
    </source>
</evidence>
<keyword evidence="3" id="KW-0805">Transcription regulation</keyword>
<evidence type="ECO:0000256" key="1">
    <source>
        <dbReference type="ARBA" id="ARBA00004123"/>
    </source>
</evidence>
<dbReference type="InterPro" id="IPR045239">
    <property type="entry name" value="bHLH95_bHLH"/>
</dbReference>
<feature type="domain" description="BHLH" evidence="8">
    <location>
        <begin position="175"/>
        <end position="224"/>
    </location>
</feature>
<comment type="subcellular location">
    <subcellularLocation>
        <location evidence="1">Nucleus</location>
    </subcellularLocation>
</comment>
<dbReference type="InterPro" id="IPR036638">
    <property type="entry name" value="HLH_DNA-bd_sf"/>
</dbReference>
<evidence type="ECO:0000256" key="4">
    <source>
        <dbReference type="ARBA" id="ARBA00023125"/>
    </source>
</evidence>
<dbReference type="Gene3D" id="4.10.280.10">
    <property type="entry name" value="Helix-loop-helix DNA-binding domain"/>
    <property type="match status" value="1"/>
</dbReference>
<dbReference type="SUPFAM" id="SSF47459">
    <property type="entry name" value="HLH, helix-loop-helix DNA-binding domain"/>
    <property type="match status" value="1"/>
</dbReference>
<feature type="compositionally biased region" description="Basic and acidic residues" evidence="7">
    <location>
        <begin position="145"/>
        <end position="159"/>
    </location>
</feature>
<dbReference type="InterPro" id="IPR011598">
    <property type="entry name" value="bHLH_dom"/>
</dbReference>
<proteinExistence type="predicted"/>
<name>A0ABD1G2K8_SALDI</name>
<evidence type="ECO:0000256" key="2">
    <source>
        <dbReference type="ARBA" id="ARBA00011738"/>
    </source>
</evidence>
<feature type="region of interest" description="Disordered" evidence="7">
    <location>
        <begin position="144"/>
        <end position="184"/>
    </location>
</feature>